<protein>
    <submittedName>
        <fullName evidence="1">Uncharacterized protein</fullName>
    </submittedName>
</protein>
<dbReference type="EMBL" id="PJEX01000316">
    <property type="protein sequence ID" value="TKW51333.1"/>
    <property type="molecule type" value="Genomic_DNA"/>
</dbReference>
<evidence type="ECO:0000313" key="2">
    <source>
        <dbReference type="Proteomes" id="UP000310108"/>
    </source>
</evidence>
<gene>
    <name evidence="1" type="ORF">CTA1_10988</name>
</gene>
<sequence length="74" mass="8703">MVASDCIRKYYKQPIHLEPIEEFIMTADPHDHIACFNSLHYLSPVFFTAVLSRMFMLARKSVSFEVDDMPREHV</sequence>
<accession>A0A4U6X8F3</accession>
<dbReference type="AlphaFoldDB" id="A0A4U6X8F3"/>
<organism evidence="1 2">
    <name type="scientific">Colletotrichum tanaceti</name>
    <dbReference type="NCBI Taxonomy" id="1306861"/>
    <lineage>
        <taxon>Eukaryota</taxon>
        <taxon>Fungi</taxon>
        <taxon>Dikarya</taxon>
        <taxon>Ascomycota</taxon>
        <taxon>Pezizomycotina</taxon>
        <taxon>Sordariomycetes</taxon>
        <taxon>Hypocreomycetidae</taxon>
        <taxon>Glomerellales</taxon>
        <taxon>Glomerellaceae</taxon>
        <taxon>Colletotrichum</taxon>
        <taxon>Colletotrichum destructivum species complex</taxon>
    </lineage>
</organism>
<evidence type="ECO:0000313" key="1">
    <source>
        <dbReference type="EMBL" id="TKW51333.1"/>
    </source>
</evidence>
<reference evidence="1 2" key="1">
    <citation type="journal article" date="2019" name="PLoS ONE">
        <title>Comparative genome analysis indicates high evolutionary potential of pathogenicity genes in Colletotrichum tanaceti.</title>
        <authorList>
            <person name="Lelwala R.V."/>
            <person name="Korhonen P.K."/>
            <person name="Young N.D."/>
            <person name="Scott J.B."/>
            <person name="Ades P.A."/>
            <person name="Gasser R.B."/>
            <person name="Taylor P.W.J."/>
        </authorList>
    </citation>
    <scope>NUCLEOTIDE SEQUENCE [LARGE SCALE GENOMIC DNA]</scope>
    <source>
        <strain evidence="1">BRIP57314</strain>
    </source>
</reference>
<proteinExistence type="predicted"/>
<keyword evidence="2" id="KW-1185">Reference proteome</keyword>
<comment type="caution">
    <text evidence="1">The sequence shown here is derived from an EMBL/GenBank/DDBJ whole genome shotgun (WGS) entry which is preliminary data.</text>
</comment>
<name>A0A4U6X8F3_9PEZI</name>
<dbReference type="Proteomes" id="UP000310108">
    <property type="component" value="Unassembled WGS sequence"/>
</dbReference>